<evidence type="ECO:0000313" key="11">
    <source>
        <dbReference type="Proteomes" id="UP000319257"/>
    </source>
</evidence>
<dbReference type="OrthoDB" id="4329349at2759"/>
<evidence type="ECO:0000256" key="7">
    <source>
        <dbReference type="SAM" id="Phobius"/>
    </source>
</evidence>
<dbReference type="RefSeq" id="XP_030989094.1">
    <property type="nucleotide sequence ID" value="XM_031136125.1"/>
</dbReference>
<feature type="domain" description="Rhodopsin" evidence="8">
    <location>
        <begin position="28"/>
        <end position="285"/>
    </location>
</feature>
<protein>
    <recommendedName>
        <fullName evidence="8">Rhodopsin domain-containing protein</fullName>
    </recommendedName>
</protein>
<sequence length="371" mass="40571">MVTPANAGAKPDPELWGEYAVGAFVIVLRFVCRWQVIGLSNFGLEDIFMAVALAAYTCITTMIHFITRYGVTIGQTPESVKLLPPEVIESFVIGQKITFADWMLYLIYVWSLKSAVLSLMHRLSKGLRGPELIWKIVAGYTAVSFFGAILTKYMRVPPSSQVVAGGTLSWRAYLLTQFVPLGTDQCALRNLNYYLITYFNASTDLAIIALPTPIIFKAKIPLWRRLLLLALLSSGAFTAIATILRAYYSLQDLTLLPVAAGWTSRETFVAAVAVSIPGIKPIFSRSNWFRSRSGTGDGYRYGSQGNELRTIGGSGGQAISFGSQGPSKWPVAGRNKEIKGTRLSSDGGSEDIILTGPGDHPRSIRQENRGV</sequence>
<dbReference type="InParanoid" id="A0A507AJ98"/>
<evidence type="ECO:0000256" key="3">
    <source>
        <dbReference type="ARBA" id="ARBA00022989"/>
    </source>
</evidence>
<evidence type="ECO:0000256" key="5">
    <source>
        <dbReference type="ARBA" id="ARBA00038359"/>
    </source>
</evidence>
<feature type="region of interest" description="Disordered" evidence="6">
    <location>
        <begin position="339"/>
        <end position="371"/>
    </location>
</feature>
<dbReference type="Proteomes" id="UP000319257">
    <property type="component" value="Unassembled WGS sequence"/>
</dbReference>
<comment type="similarity">
    <text evidence="5">Belongs to the SAT4 family.</text>
</comment>
<dbReference type="GO" id="GO:0016020">
    <property type="term" value="C:membrane"/>
    <property type="evidence" value="ECO:0007669"/>
    <property type="project" value="UniProtKB-SubCell"/>
</dbReference>
<dbReference type="PANTHER" id="PTHR33048:SF152">
    <property type="entry name" value="INTEGRAL MEMBRANE PROTEIN"/>
    <property type="match status" value="1"/>
</dbReference>
<feature type="transmembrane region" description="Helical" evidence="7">
    <location>
        <begin position="132"/>
        <end position="150"/>
    </location>
</feature>
<dbReference type="InterPro" id="IPR052337">
    <property type="entry name" value="SAT4-like"/>
</dbReference>
<comment type="caution">
    <text evidence="9">The sequence shown here is derived from an EMBL/GenBank/DDBJ whole genome shotgun (WGS) entry which is preliminary data.</text>
</comment>
<accession>A0A507AJ98</accession>
<feature type="transmembrane region" description="Helical" evidence="7">
    <location>
        <begin position="102"/>
        <end position="120"/>
    </location>
</feature>
<evidence type="ECO:0000256" key="6">
    <source>
        <dbReference type="SAM" id="MobiDB-lite"/>
    </source>
</evidence>
<proteinExistence type="inferred from homology"/>
<evidence type="ECO:0000313" key="10">
    <source>
        <dbReference type="EMBL" id="TPX07544.1"/>
    </source>
</evidence>
<feature type="transmembrane region" description="Helical" evidence="7">
    <location>
        <begin position="19"/>
        <end position="36"/>
    </location>
</feature>
<keyword evidence="11" id="KW-1185">Reference proteome</keyword>
<name>A0A507AJ98_9PEZI</name>
<reference evidence="9 11" key="1">
    <citation type="submission" date="2019-06" db="EMBL/GenBank/DDBJ databases">
        <title>Draft genome sequence of the filamentous fungus Phialemoniopsis curvata isolated from diesel fuel.</title>
        <authorList>
            <person name="Varaljay V.A."/>
            <person name="Lyon W.J."/>
            <person name="Crouch A.L."/>
            <person name="Drake C.E."/>
            <person name="Hollomon J.M."/>
            <person name="Nadeau L.J."/>
            <person name="Nunn H.S."/>
            <person name="Stevenson B.S."/>
            <person name="Bojanowski C.L."/>
            <person name="Crookes-Goodson W.J."/>
        </authorList>
    </citation>
    <scope>NUCLEOTIDE SEQUENCE [LARGE SCALE GENOMIC DNA]</scope>
    <source>
        <strain evidence="9 11">D216</strain>
    </source>
</reference>
<dbReference type="STRING" id="1093900.A0A507AJ98"/>
<evidence type="ECO:0000313" key="9">
    <source>
        <dbReference type="EMBL" id="TPX07383.1"/>
    </source>
</evidence>
<organism evidence="9 11">
    <name type="scientific">Thyridium curvatum</name>
    <dbReference type="NCBI Taxonomy" id="1093900"/>
    <lineage>
        <taxon>Eukaryota</taxon>
        <taxon>Fungi</taxon>
        <taxon>Dikarya</taxon>
        <taxon>Ascomycota</taxon>
        <taxon>Pezizomycotina</taxon>
        <taxon>Sordariomycetes</taxon>
        <taxon>Sordariomycetidae</taxon>
        <taxon>Thyridiales</taxon>
        <taxon>Thyridiaceae</taxon>
        <taxon>Thyridium</taxon>
    </lineage>
</organism>
<feature type="compositionally biased region" description="Basic and acidic residues" evidence="6">
    <location>
        <begin position="359"/>
        <end position="371"/>
    </location>
</feature>
<keyword evidence="2 7" id="KW-0812">Transmembrane</keyword>
<comment type="subcellular location">
    <subcellularLocation>
        <location evidence="1">Membrane</location>
        <topology evidence="1">Multi-pass membrane protein</topology>
    </subcellularLocation>
</comment>
<dbReference type="EMBL" id="SKBQ01000008">
    <property type="protein sequence ID" value="TPX07544.1"/>
    <property type="molecule type" value="Genomic_DNA"/>
</dbReference>
<feature type="transmembrane region" description="Helical" evidence="7">
    <location>
        <begin position="193"/>
        <end position="214"/>
    </location>
</feature>
<gene>
    <name evidence="9" type="ORF">E0L32_001986</name>
    <name evidence="10" type="ORF">E0L32_002147</name>
</gene>
<dbReference type="PANTHER" id="PTHR33048">
    <property type="entry name" value="PTH11-LIKE INTEGRAL MEMBRANE PROTEIN (AFU_ORTHOLOGUE AFUA_5G11245)"/>
    <property type="match status" value="1"/>
</dbReference>
<feature type="transmembrane region" description="Helical" evidence="7">
    <location>
        <begin position="48"/>
        <end position="67"/>
    </location>
</feature>
<feature type="transmembrane region" description="Helical" evidence="7">
    <location>
        <begin position="226"/>
        <end position="247"/>
    </location>
</feature>
<dbReference type="GeneID" id="41969433"/>
<evidence type="ECO:0000256" key="2">
    <source>
        <dbReference type="ARBA" id="ARBA00022692"/>
    </source>
</evidence>
<keyword evidence="3 7" id="KW-1133">Transmembrane helix</keyword>
<evidence type="ECO:0000259" key="8">
    <source>
        <dbReference type="Pfam" id="PF20684"/>
    </source>
</evidence>
<dbReference type="InterPro" id="IPR049326">
    <property type="entry name" value="Rhodopsin_dom_fungi"/>
</dbReference>
<keyword evidence="4 7" id="KW-0472">Membrane</keyword>
<dbReference type="Pfam" id="PF20684">
    <property type="entry name" value="Fung_rhodopsin"/>
    <property type="match status" value="1"/>
</dbReference>
<evidence type="ECO:0000256" key="4">
    <source>
        <dbReference type="ARBA" id="ARBA00023136"/>
    </source>
</evidence>
<dbReference type="EMBL" id="SKBQ01000008">
    <property type="protein sequence ID" value="TPX07383.1"/>
    <property type="molecule type" value="Genomic_DNA"/>
</dbReference>
<dbReference type="AlphaFoldDB" id="A0A507AJ98"/>
<evidence type="ECO:0000256" key="1">
    <source>
        <dbReference type="ARBA" id="ARBA00004141"/>
    </source>
</evidence>